<evidence type="ECO:0000313" key="2">
    <source>
        <dbReference type="EMBL" id="BBM37075.1"/>
    </source>
</evidence>
<dbReference type="InterPro" id="IPR051534">
    <property type="entry name" value="CBASS_pafABC_assoc_protein"/>
</dbReference>
<dbReference type="KEGG" id="lgo:JCM16774_2027"/>
<dbReference type="InterPro" id="IPR036390">
    <property type="entry name" value="WH_DNA-bd_sf"/>
</dbReference>
<dbReference type="InterPro" id="IPR013196">
    <property type="entry name" value="HTH_11"/>
</dbReference>
<dbReference type="PANTHER" id="PTHR34580">
    <property type="match status" value="1"/>
</dbReference>
<protein>
    <submittedName>
        <fullName evidence="2">HTH domain protein</fullName>
    </submittedName>
</protein>
<evidence type="ECO:0000313" key="3">
    <source>
        <dbReference type="Proteomes" id="UP000321606"/>
    </source>
</evidence>
<organism evidence="2 3">
    <name type="scientific">Pseudoleptotrichia goodfellowii</name>
    <dbReference type="NCBI Taxonomy" id="157692"/>
    <lineage>
        <taxon>Bacteria</taxon>
        <taxon>Fusobacteriati</taxon>
        <taxon>Fusobacteriota</taxon>
        <taxon>Fusobacteriia</taxon>
        <taxon>Fusobacteriales</taxon>
        <taxon>Leptotrichiaceae</taxon>
        <taxon>Pseudoleptotrichia</taxon>
    </lineage>
</organism>
<dbReference type="OrthoDB" id="9815009at2"/>
<dbReference type="Proteomes" id="UP000321606">
    <property type="component" value="Chromosome"/>
</dbReference>
<sequence length="248" mass="29405">MNKSERINDMIMYLNDKEFFNLKDIMQKYSISRNTALRDIRSLEEIGMPVYSTTGRNGKYGILKNKLLSPVMFNIDEMYALYFTMITLKGYKTTPFHLDIEKLKEKFKACLPRKQIEEISKMETVLSFESSVHYKESPYLKDILKFAIKEKVCKILYKEEKAEKAYFIQFFKITSAYGQWFTIGYDFKNSEIKNFQCDKIIKLSENDKFKSVSLKKLSSLNPKVYKIFDYSMADFEIEIEKNKTIDKL</sequence>
<reference evidence="2 3" key="1">
    <citation type="submission" date="2019-07" db="EMBL/GenBank/DDBJ databases">
        <title>Complete Genome Sequence of Leptotrichia goodfellowii Strain JCM 16774.</title>
        <authorList>
            <person name="Watanabe S."/>
            <person name="Cui L."/>
        </authorList>
    </citation>
    <scope>NUCLEOTIDE SEQUENCE [LARGE SCALE GENOMIC DNA]</scope>
    <source>
        <strain evidence="2 3">JCM16774</strain>
    </source>
</reference>
<dbReference type="EMBL" id="AP019822">
    <property type="protein sequence ID" value="BBM37075.1"/>
    <property type="molecule type" value="Genomic_DNA"/>
</dbReference>
<gene>
    <name evidence="2" type="ORF">JCM16774_2027</name>
</gene>
<dbReference type="InterPro" id="IPR036388">
    <property type="entry name" value="WH-like_DNA-bd_sf"/>
</dbReference>
<dbReference type="PANTHER" id="PTHR34580:SF9">
    <property type="entry name" value="SLL5097 PROTEIN"/>
    <property type="match status" value="1"/>
</dbReference>
<accession>A0A510JFQ7</accession>
<dbReference type="RefSeq" id="WP_051411790.1">
    <property type="nucleotide sequence ID" value="NZ_AP019822.1"/>
</dbReference>
<dbReference type="STRING" id="714315.GCA_000516535_02025"/>
<dbReference type="Pfam" id="PF08279">
    <property type="entry name" value="HTH_11"/>
    <property type="match status" value="1"/>
</dbReference>
<dbReference type="SUPFAM" id="SSF46785">
    <property type="entry name" value="Winged helix' DNA-binding domain"/>
    <property type="match status" value="1"/>
</dbReference>
<evidence type="ECO:0000259" key="1">
    <source>
        <dbReference type="Pfam" id="PF08279"/>
    </source>
</evidence>
<dbReference type="Gene3D" id="1.10.10.10">
    <property type="entry name" value="Winged helix-like DNA-binding domain superfamily/Winged helix DNA-binding domain"/>
    <property type="match status" value="1"/>
</dbReference>
<dbReference type="AlphaFoldDB" id="A0A510JFQ7"/>
<feature type="domain" description="Helix-turn-helix type 11" evidence="1">
    <location>
        <begin position="6"/>
        <end position="58"/>
    </location>
</feature>
<name>A0A510JFQ7_9FUSO</name>
<proteinExistence type="predicted"/>